<sequence length="252" mass="29010">MKSLSRIFKSSYVNIGETKEIRIPKEITYNQQAMEALPKEDRDVSWEDVYREKLREIEEIASQKLEEVKRQGEAILRDAYEDAKQIYEQAKREGYGEGKAIGYEEGKREADALIQEALEIKMEIFKKKEVLAREFEKEIHALIVQIVEKILNIKLEDCDEIILGLVKLGLEKCTYTDALVIRVSPEDYGYLISIKDKILCLAENISDMEIKQDASLRKGSCVIDTVSGSIDSSIETQLQHMKEVLRELLESE</sequence>
<dbReference type="Pfam" id="PF02108">
    <property type="entry name" value="FliH"/>
    <property type="match status" value="1"/>
</dbReference>
<evidence type="ECO:0000256" key="2">
    <source>
        <dbReference type="ARBA" id="ARBA00006602"/>
    </source>
</evidence>
<dbReference type="InterPro" id="IPR051472">
    <property type="entry name" value="T3SS_Stator/FliH"/>
</dbReference>
<evidence type="ECO:0000259" key="8">
    <source>
        <dbReference type="Pfam" id="PF02108"/>
    </source>
</evidence>
<dbReference type="GO" id="GO:0044781">
    <property type="term" value="P:bacterial-type flagellum organization"/>
    <property type="evidence" value="ECO:0007669"/>
    <property type="project" value="UniProtKB-KW"/>
</dbReference>
<protein>
    <submittedName>
        <fullName evidence="9">Yop proteins translocation protein L</fullName>
    </submittedName>
</protein>
<dbReference type="EMBL" id="LOEE01000031">
    <property type="protein sequence ID" value="KXG75745.1"/>
    <property type="molecule type" value="Genomic_DNA"/>
</dbReference>
<name>A0A140L5C0_9FIRM</name>
<keyword evidence="6" id="KW-1006">Bacterial flagellum protein export</keyword>
<comment type="function">
    <text evidence="1">Needed for flagellar regrowth and assembly.</text>
</comment>
<feature type="coiled-coil region" evidence="7">
    <location>
        <begin position="51"/>
        <end position="123"/>
    </location>
</feature>
<keyword evidence="4" id="KW-1005">Bacterial flagellum biogenesis</keyword>
<feature type="domain" description="Flagellar assembly protein FliH/Type III secretion system HrpE" evidence="8">
    <location>
        <begin position="120"/>
        <end position="240"/>
    </location>
</feature>
<gene>
    <name evidence="9" type="primary">yscL</name>
    <name evidence="9" type="ORF">AN619_14990</name>
</gene>
<dbReference type="GO" id="GO:0005829">
    <property type="term" value="C:cytosol"/>
    <property type="evidence" value="ECO:0007669"/>
    <property type="project" value="TreeGrafter"/>
</dbReference>
<proteinExistence type="inferred from homology"/>
<keyword evidence="3" id="KW-0813">Transport</keyword>
<dbReference type="GO" id="GO:0015031">
    <property type="term" value="P:protein transport"/>
    <property type="evidence" value="ECO:0007669"/>
    <property type="project" value="UniProtKB-KW"/>
</dbReference>
<evidence type="ECO:0000256" key="5">
    <source>
        <dbReference type="ARBA" id="ARBA00022927"/>
    </source>
</evidence>
<dbReference type="InterPro" id="IPR018035">
    <property type="entry name" value="Flagellar_FliH/T3SS_HrpE"/>
</dbReference>
<dbReference type="Proteomes" id="UP000070456">
    <property type="component" value="Unassembled WGS sequence"/>
</dbReference>
<dbReference type="PANTHER" id="PTHR34982">
    <property type="entry name" value="YOP PROTEINS TRANSLOCATION PROTEIN L"/>
    <property type="match status" value="1"/>
</dbReference>
<organism evidence="9 10">
    <name type="scientific">Thermotalea metallivorans</name>
    <dbReference type="NCBI Taxonomy" id="520762"/>
    <lineage>
        <taxon>Bacteria</taxon>
        <taxon>Bacillati</taxon>
        <taxon>Bacillota</taxon>
        <taxon>Clostridia</taxon>
        <taxon>Peptostreptococcales</taxon>
        <taxon>Thermotaleaceae</taxon>
        <taxon>Thermotalea</taxon>
    </lineage>
</organism>
<dbReference type="AlphaFoldDB" id="A0A140L5C0"/>
<evidence type="ECO:0000313" key="10">
    <source>
        <dbReference type="Proteomes" id="UP000070456"/>
    </source>
</evidence>
<evidence type="ECO:0000256" key="1">
    <source>
        <dbReference type="ARBA" id="ARBA00003041"/>
    </source>
</evidence>
<comment type="similarity">
    <text evidence="2">Belongs to the FliH family.</text>
</comment>
<accession>A0A140L5C0</accession>
<dbReference type="STRING" id="520762.AN619_14990"/>
<evidence type="ECO:0000256" key="7">
    <source>
        <dbReference type="SAM" id="Coils"/>
    </source>
</evidence>
<keyword evidence="10" id="KW-1185">Reference proteome</keyword>
<comment type="caution">
    <text evidence="9">The sequence shown here is derived from an EMBL/GenBank/DDBJ whole genome shotgun (WGS) entry which is preliminary data.</text>
</comment>
<reference evidence="9 10" key="1">
    <citation type="submission" date="2015-12" db="EMBL/GenBank/DDBJ databases">
        <title>Draft genome sequence of the thermoanaerobe Thermotalea metallivorans, an isolate from the runoff channel of the Great Artesian Basin, Australia.</title>
        <authorList>
            <person name="Patel B.K."/>
        </authorList>
    </citation>
    <scope>NUCLEOTIDE SEQUENCE [LARGE SCALE GENOMIC DNA]</scope>
    <source>
        <strain evidence="9 10">B2-1</strain>
    </source>
</reference>
<evidence type="ECO:0000313" key="9">
    <source>
        <dbReference type="EMBL" id="KXG75745.1"/>
    </source>
</evidence>
<evidence type="ECO:0000256" key="3">
    <source>
        <dbReference type="ARBA" id="ARBA00022448"/>
    </source>
</evidence>
<dbReference type="PATRIC" id="fig|520762.4.peg.1666"/>
<dbReference type="OrthoDB" id="2375163at2"/>
<dbReference type="PANTHER" id="PTHR34982:SF1">
    <property type="entry name" value="FLAGELLAR ASSEMBLY PROTEIN FLIH"/>
    <property type="match status" value="1"/>
</dbReference>
<evidence type="ECO:0000256" key="4">
    <source>
        <dbReference type="ARBA" id="ARBA00022795"/>
    </source>
</evidence>
<evidence type="ECO:0000256" key="6">
    <source>
        <dbReference type="ARBA" id="ARBA00023225"/>
    </source>
</evidence>
<keyword evidence="5" id="KW-0653">Protein transport</keyword>
<keyword evidence="7" id="KW-0175">Coiled coil</keyword>